<evidence type="ECO:0000313" key="3">
    <source>
        <dbReference type="EMBL" id="CAL1542777.1"/>
    </source>
</evidence>
<dbReference type="AlphaFoldDB" id="A0AAV2ID36"/>
<dbReference type="InterPro" id="IPR013094">
    <property type="entry name" value="AB_hydrolase_3"/>
</dbReference>
<name>A0AAV2ID36_LYMST</name>
<organism evidence="3 4">
    <name type="scientific">Lymnaea stagnalis</name>
    <name type="common">Great pond snail</name>
    <name type="synonym">Helix stagnalis</name>
    <dbReference type="NCBI Taxonomy" id="6523"/>
    <lineage>
        <taxon>Eukaryota</taxon>
        <taxon>Metazoa</taxon>
        <taxon>Spiralia</taxon>
        <taxon>Lophotrochozoa</taxon>
        <taxon>Mollusca</taxon>
        <taxon>Gastropoda</taxon>
        <taxon>Heterobranchia</taxon>
        <taxon>Euthyneura</taxon>
        <taxon>Panpulmonata</taxon>
        <taxon>Hygrophila</taxon>
        <taxon>Lymnaeoidea</taxon>
        <taxon>Lymnaeidae</taxon>
        <taxon>Lymnaea</taxon>
    </lineage>
</organism>
<dbReference type="Gene3D" id="3.40.50.1820">
    <property type="entry name" value="alpha/beta hydrolase"/>
    <property type="match status" value="1"/>
</dbReference>
<dbReference type="InterPro" id="IPR029058">
    <property type="entry name" value="AB_hydrolase_fold"/>
</dbReference>
<dbReference type="Pfam" id="PF07859">
    <property type="entry name" value="Abhydrolase_3"/>
    <property type="match status" value="1"/>
</dbReference>
<keyword evidence="1" id="KW-0378">Hydrolase</keyword>
<dbReference type="Proteomes" id="UP001497497">
    <property type="component" value="Unassembled WGS sequence"/>
</dbReference>
<feature type="domain" description="Alpha/beta hydrolase fold-3" evidence="2">
    <location>
        <begin position="120"/>
        <end position="324"/>
    </location>
</feature>
<evidence type="ECO:0000313" key="4">
    <source>
        <dbReference type="Proteomes" id="UP001497497"/>
    </source>
</evidence>
<comment type="caution">
    <text evidence="3">The sequence shown here is derived from an EMBL/GenBank/DDBJ whole genome shotgun (WGS) entry which is preliminary data.</text>
</comment>
<dbReference type="InterPro" id="IPR050300">
    <property type="entry name" value="GDXG_lipolytic_enzyme"/>
</dbReference>
<dbReference type="SUPFAM" id="SSF53474">
    <property type="entry name" value="alpha/beta-Hydrolases"/>
    <property type="match status" value="1"/>
</dbReference>
<evidence type="ECO:0000256" key="1">
    <source>
        <dbReference type="ARBA" id="ARBA00022801"/>
    </source>
</evidence>
<sequence>MASSRQIKQTHGHVRIAVNTFTSANMDEYQMWAQIAKKYTVHEETYLLTRNMLASGFKPYNELGLEKARQQVNERIKMQTPVTDYSGDEWEVIVPSPYSKDGIPVTVFKPSSAPEVPAIFVYFHGGGLLVGNRKLCEGGLKIFARDSGAIVLNVEFRLLPDPIFPLAPFDDGVIVTNWVLQNKEAVGGHPHSKVGVGGDSGGGSLAASVTNDVRGLDFQVLVYPMTDTTLSSPTIQEFAECPIMRAAELKWFLDTMMAHIPDYNSNPRVNLMARTNTGDSPPALMILSELDPLKGCGLDYADKLRAAGVSVECEIIKGVPHVFFMLRDVFKTKSAEAYAHVVKYLKKFQ</sequence>
<reference evidence="3 4" key="1">
    <citation type="submission" date="2024-04" db="EMBL/GenBank/DDBJ databases">
        <authorList>
            <consortium name="Genoscope - CEA"/>
            <person name="William W."/>
        </authorList>
    </citation>
    <scope>NUCLEOTIDE SEQUENCE [LARGE SCALE GENOMIC DNA]</scope>
</reference>
<accession>A0AAV2ID36</accession>
<dbReference type="EMBL" id="CAXITT010000506">
    <property type="protein sequence ID" value="CAL1542777.1"/>
    <property type="molecule type" value="Genomic_DNA"/>
</dbReference>
<evidence type="ECO:0000259" key="2">
    <source>
        <dbReference type="Pfam" id="PF07859"/>
    </source>
</evidence>
<proteinExistence type="predicted"/>
<dbReference type="GO" id="GO:0016787">
    <property type="term" value="F:hydrolase activity"/>
    <property type="evidence" value="ECO:0007669"/>
    <property type="project" value="UniProtKB-KW"/>
</dbReference>
<dbReference type="PANTHER" id="PTHR48081">
    <property type="entry name" value="AB HYDROLASE SUPERFAMILY PROTEIN C4A8.06C"/>
    <property type="match status" value="1"/>
</dbReference>
<dbReference type="PANTHER" id="PTHR48081:SF8">
    <property type="entry name" value="ALPHA_BETA HYDROLASE FOLD-3 DOMAIN-CONTAINING PROTEIN-RELATED"/>
    <property type="match status" value="1"/>
</dbReference>
<keyword evidence="4" id="KW-1185">Reference proteome</keyword>
<gene>
    <name evidence="3" type="ORF">GSLYS_00016311001</name>
</gene>
<protein>
    <recommendedName>
        <fullName evidence="2">Alpha/beta hydrolase fold-3 domain-containing protein</fullName>
    </recommendedName>
</protein>